<sequence length="242" mass="27568">MGDDTAFWPCVEFTSFCVGESWDLWLIKLATLLCPLSDGLQYDIHYFNDTDITVLEYALCLYDDLFAEENLPCMDLTGVEDMRALLKVQAVVVCCRNKDFQRARRVASRLYGVEEPIPPDIQRMLEKGEDECIVLEKYPYKCLIDGMVALLRPIYDALPRPFVLRAAESCLAAGQNVARSFPNKWQSSINRCTEPHEAMVPGDIFYDLGTSVHSVQMCRSEKPLQGISKFLYQDEKAINLNI</sequence>
<protein>
    <submittedName>
        <fullName evidence="2">Uncharacterized protein LOC106813557</fullName>
    </submittedName>
</protein>
<accession>A0ABM1ELZ0</accession>
<dbReference type="RefSeq" id="XP_014673211.1">
    <property type="nucleotide sequence ID" value="XM_014817725.1"/>
</dbReference>
<dbReference type="Gene3D" id="1.25.40.210">
    <property type="entry name" value="Telomere repeat-binding factor, dimerisation domain"/>
    <property type="match status" value="1"/>
</dbReference>
<proteinExistence type="predicted"/>
<dbReference type="Proteomes" id="UP000695022">
    <property type="component" value="Unplaced"/>
</dbReference>
<dbReference type="GeneID" id="106813557"/>
<reference evidence="2" key="1">
    <citation type="submission" date="2025-08" db="UniProtKB">
        <authorList>
            <consortium name="RefSeq"/>
        </authorList>
    </citation>
    <scope>IDENTIFICATION</scope>
</reference>
<dbReference type="PANTHER" id="PTHR46833:SF1">
    <property type="entry name" value="TELOMERIC REPEAT-BINDING FACTOR 2"/>
    <property type="match status" value="1"/>
</dbReference>
<name>A0ABM1ELZ0_PRICU</name>
<evidence type="ECO:0000313" key="1">
    <source>
        <dbReference type="Proteomes" id="UP000695022"/>
    </source>
</evidence>
<gene>
    <name evidence="2" type="primary">LOC106813557</name>
</gene>
<organism evidence="1 2">
    <name type="scientific">Priapulus caudatus</name>
    <name type="common">Priapulid worm</name>
    <dbReference type="NCBI Taxonomy" id="37621"/>
    <lineage>
        <taxon>Eukaryota</taxon>
        <taxon>Metazoa</taxon>
        <taxon>Ecdysozoa</taxon>
        <taxon>Scalidophora</taxon>
        <taxon>Priapulida</taxon>
        <taxon>Priapulimorpha</taxon>
        <taxon>Priapulimorphida</taxon>
        <taxon>Priapulidae</taxon>
        <taxon>Priapulus</taxon>
    </lineage>
</organism>
<evidence type="ECO:0000313" key="2">
    <source>
        <dbReference type="RefSeq" id="XP_014673211.1"/>
    </source>
</evidence>
<dbReference type="SUPFAM" id="SSF63600">
    <property type="entry name" value="Telomeric repeat binding factor (TRF) dimerisation domain"/>
    <property type="match status" value="1"/>
</dbReference>
<dbReference type="InterPro" id="IPR036507">
    <property type="entry name" value="Telomere_rpt-bd_fac_dimer_sf"/>
</dbReference>
<dbReference type="PANTHER" id="PTHR46833">
    <property type="entry name" value="TELOMERIC REPEAT-BINDING FACTOR 2 TERF2"/>
    <property type="match status" value="1"/>
</dbReference>
<keyword evidence="1" id="KW-1185">Reference proteome</keyword>
<dbReference type="InterPro" id="IPR030657">
    <property type="entry name" value="TERF2"/>
</dbReference>